<organism evidence="1 2">
    <name type="scientific">Autumnicola tepida</name>
    <dbReference type="NCBI Taxonomy" id="3075595"/>
    <lineage>
        <taxon>Bacteria</taxon>
        <taxon>Pseudomonadati</taxon>
        <taxon>Bacteroidota</taxon>
        <taxon>Flavobacteriia</taxon>
        <taxon>Flavobacteriales</taxon>
        <taxon>Flavobacteriaceae</taxon>
        <taxon>Autumnicola</taxon>
    </lineage>
</organism>
<dbReference type="EMBL" id="JAVRHQ010000025">
    <property type="protein sequence ID" value="MDT0644389.1"/>
    <property type="molecule type" value="Genomic_DNA"/>
</dbReference>
<evidence type="ECO:0000313" key="2">
    <source>
        <dbReference type="Proteomes" id="UP001262889"/>
    </source>
</evidence>
<evidence type="ECO:0000313" key="1">
    <source>
        <dbReference type="EMBL" id="MDT0644389.1"/>
    </source>
</evidence>
<name>A0ABU3CDH3_9FLAO</name>
<dbReference type="InterPro" id="IPR036513">
    <property type="entry name" value="STAS_dom_sf"/>
</dbReference>
<reference evidence="1 2" key="1">
    <citation type="submission" date="2023-09" db="EMBL/GenBank/DDBJ databases">
        <authorList>
            <person name="Rey-Velasco X."/>
        </authorList>
    </citation>
    <scope>NUCLEOTIDE SEQUENCE [LARGE SCALE GENOMIC DNA]</scope>
    <source>
        <strain evidence="1 2">F363</strain>
    </source>
</reference>
<comment type="caution">
    <text evidence="1">The sequence shown here is derived from an EMBL/GenBank/DDBJ whole genome shotgun (WGS) entry which is preliminary data.</text>
</comment>
<sequence length="110" mass="12760">MKTTDKANYILIENNKDPLTEFASELTRQHANFEHANIIVDLKEYEHLELEDLLGFLELSNTHREHKKSFVIVNNALNADKIPEDLIIAPTLQEAEDIIQMEEIERDLGF</sequence>
<gene>
    <name evidence="1" type="ORF">RM553_16240</name>
</gene>
<dbReference type="RefSeq" id="WP_311536005.1">
    <property type="nucleotide sequence ID" value="NZ_JAVRHQ010000025.1"/>
</dbReference>
<accession>A0ABU3CDH3</accession>
<protein>
    <submittedName>
        <fullName evidence="1">Ribonuclease Z</fullName>
    </submittedName>
</protein>
<keyword evidence="2" id="KW-1185">Reference proteome</keyword>
<dbReference type="Gene3D" id="3.30.750.24">
    <property type="entry name" value="STAS domain"/>
    <property type="match status" value="1"/>
</dbReference>
<proteinExistence type="predicted"/>
<dbReference type="Proteomes" id="UP001262889">
    <property type="component" value="Unassembled WGS sequence"/>
</dbReference>